<organism evidence="1 2">
    <name type="scientific">Mesorhizobium captivum</name>
    <dbReference type="NCBI Taxonomy" id="3072319"/>
    <lineage>
        <taxon>Bacteria</taxon>
        <taxon>Pseudomonadati</taxon>
        <taxon>Pseudomonadota</taxon>
        <taxon>Alphaproteobacteria</taxon>
        <taxon>Hyphomicrobiales</taxon>
        <taxon>Phyllobacteriaceae</taxon>
        <taxon>Mesorhizobium</taxon>
    </lineage>
</organism>
<gene>
    <name evidence="1" type="ORF">RFN29_17200</name>
</gene>
<keyword evidence="2" id="KW-1185">Reference proteome</keyword>
<evidence type="ECO:0000313" key="2">
    <source>
        <dbReference type="Proteomes" id="UP001271249"/>
    </source>
</evidence>
<dbReference type="Proteomes" id="UP001271249">
    <property type="component" value="Unassembled WGS sequence"/>
</dbReference>
<name>A0ABU4Z270_9HYPH</name>
<protein>
    <submittedName>
        <fullName evidence="1">Uncharacterized protein</fullName>
    </submittedName>
</protein>
<dbReference type="EMBL" id="JAVIJC010000017">
    <property type="protein sequence ID" value="MDX8493306.1"/>
    <property type="molecule type" value="Genomic_DNA"/>
</dbReference>
<accession>A0ABU4Z270</accession>
<proteinExistence type="predicted"/>
<sequence length="114" mass="12553">MRANKETEHGDEAPLVVDATVLALEVLAPEPSRHCLVPPKGRKRERQMAVRCRVSIDDARDVDELAFQELPQVGESVSMPVEGSNMDLRVLRVVHMPGSEQGAATKLELTSKIL</sequence>
<evidence type="ECO:0000313" key="1">
    <source>
        <dbReference type="EMBL" id="MDX8493306.1"/>
    </source>
</evidence>
<dbReference type="RefSeq" id="WP_320227268.1">
    <property type="nucleotide sequence ID" value="NZ_JAVIJC010000017.1"/>
</dbReference>
<reference evidence="1 2" key="1">
    <citation type="submission" date="2023-08" db="EMBL/GenBank/DDBJ databases">
        <title>Implementing the SeqCode for naming new Mesorhizobium species isolated from Vachellia karroo root nodules.</title>
        <authorList>
            <person name="Van Lill M."/>
        </authorList>
    </citation>
    <scope>NUCLEOTIDE SEQUENCE [LARGE SCALE GENOMIC DNA]</scope>
    <source>
        <strain evidence="1 2">VK22B</strain>
    </source>
</reference>
<comment type="caution">
    <text evidence="1">The sequence shown here is derived from an EMBL/GenBank/DDBJ whole genome shotgun (WGS) entry which is preliminary data.</text>
</comment>